<comment type="caution">
    <text evidence="2">The sequence shown here is derived from an EMBL/GenBank/DDBJ whole genome shotgun (WGS) entry which is preliminary data.</text>
</comment>
<evidence type="ECO:0000313" key="3">
    <source>
        <dbReference type="Proteomes" id="UP001344906"/>
    </source>
</evidence>
<dbReference type="Pfam" id="PF13424">
    <property type="entry name" value="TPR_12"/>
    <property type="match status" value="1"/>
</dbReference>
<dbReference type="EMBL" id="BSRI01000002">
    <property type="protein sequence ID" value="GLV59982.1"/>
    <property type="molecule type" value="Genomic_DNA"/>
</dbReference>
<dbReference type="InterPro" id="IPR011990">
    <property type="entry name" value="TPR-like_helical_dom_sf"/>
</dbReference>
<dbReference type="InterPro" id="IPR024983">
    <property type="entry name" value="CHAT_dom"/>
</dbReference>
<dbReference type="InterPro" id="IPR019734">
    <property type="entry name" value="TPR_rpt"/>
</dbReference>
<name>A0ABQ6G4G4_9CHLR</name>
<proteinExistence type="predicted"/>
<keyword evidence="3" id="KW-1185">Reference proteome</keyword>
<dbReference type="Proteomes" id="UP001344906">
    <property type="component" value="Unassembled WGS sequence"/>
</dbReference>
<organism evidence="2 3">
    <name type="scientific">Dictyobacter halimunensis</name>
    <dbReference type="NCBI Taxonomy" id="3026934"/>
    <lineage>
        <taxon>Bacteria</taxon>
        <taxon>Bacillati</taxon>
        <taxon>Chloroflexota</taxon>
        <taxon>Ktedonobacteria</taxon>
        <taxon>Ktedonobacterales</taxon>
        <taxon>Dictyobacteraceae</taxon>
        <taxon>Dictyobacter</taxon>
    </lineage>
</organism>
<evidence type="ECO:0000313" key="2">
    <source>
        <dbReference type="EMBL" id="GLV59982.1"/>
    </source>
</evidence>
<sequence>MTPQDLVAALVGMNEEQGRQLLLAHLPFFSTPALDRLVYGLKKEADRSWNADVERSLTLSGYLVLIGDFTKSTYYHALGLMARGDALRRLARNQESLPFFDAAGEEFLSIGDEVSWARTRFGRINACLGLNRTTEAIQDAEKARTIFMRHGKLLRAGQIDANAAIINFELGRYEQALHLFDRAIETYLLHDENVDLYLARAQGNKALTLAAQGKFREAVALHEQARATFDRYGEREEISVAREELNIADIYAAQGHYSQALRLYNQSRERFQRHKIIFAAYEVAQQMCLCLVRLNRAQEAYELASETIDYFRSSPSQRHNLARSLMHKAAATILLDDIRSSEEMLREASSLLEEGGFHRLAVLARLQRAELYFADQQVEASAREVEHVADIFAEQEDLPRLAQAILLQGRIADARGDIPIAQDLCSQALDIAQGQGLLELQYRCFDLLGQLAERRDDLEGAASYYDQSIQGIDEVQSRLVLDERTSFLENKRDIYQRAIILALRRGQVEQALTYVEKAKSRVLGDYLRHNIDIRVRPDDRMSEDILDALVKAREEHAWFSSIVYHTEDESNLSDTAVMRIRAVDPATARQEMQRRERRIEQLFEQIQLRSAGSLVPRSHADWKYPGMAELGQKLAPGAHLLEYYLSDRDLYIFHLTSSGMTVRTVLDAVVQLERLYSLWRTNLDLSGRVANTADQAQAFLSLQSNSLGLLKRFYELLLTPVADLLRGCRHLTIVPYGMLHFVPFHCLYDGQRFVIEKAEISYLPSTTLMDICRRRGQSVLERHIPLQQSLVMGLSDSGRLEYAIQEARTVARQLQVHCALNQEATSALLWQRGPLSPIVHIAAHGLFRLDAPNFSHIQLADRQLSTIEVFNLNLSQCSLLVLSACETGRAVVGGVDEVIGLGRGFLYAGAASILPTLWKVDDASSADLMAHFYQALLGGASKATALAYAQRVFIAQARATSAHAYRTHPYFWAAFHLIGDAGPLLPA</sequence>
<dbReference type="SUPFAM" id="SSF48452">
    <property type="entry name" value="TPR-like"/>
    <property type="match status" value="3"/>
</dbReference>
<protein>
    <recommendedName>
        <fullName evidence="1">CHAT domain-containing protein</fullName>
    </recommendedName>
</protein>
<dbReference type="PANTHER" id="PTHR10098">
    <property type="entry name" value="RAPSYN-RELATED"/>
    <property type="match status" value="1"/>
</dbReference>
<dbReference type="Pfam" id="PF12770">
    <property type="entry name" value="CHAT"/>
    <property type="match status" value="1"/>
</dbReference>
<dbReference type="SMART" id="SM00028">
    <property type="entry name" value="TPR"/>
    <property type="match status" value="6"/>
</dbReference>
<dbReference type="Gene3D" id="1.25.40.10">
    <property type="entry name" value="Tetratricopeptide repeat domain"/>
    <property type="match status" value="3"/>
</dbReference>
<reference evidence="2 3" key="1">
    <citation type="submission" date="2023-02" db="EMBL/GenBank/DDBJ databases">
        <title>Dictyobacter halimunensis sp. nov., a new member of the class Ktedonobacteria from forest soil in a geothermal area.</title>
        <authorList>
            <person name="Rachmania M.K."/>
            <person name="Ningsih F."/>
            <person name="Sakai Y."/>
            <person name="Yabe S."/>
            <person name="Yokota A."/>
            <person name="Sjamsuridzal W."/>
        </authorList>
    </citation>
    <scope>NUCLEOTIDE SEQUENCE [LARGE SCALE GENOMIC DNA]</scope>
    <source>
        <strain evidence="2 3">S3.2.2.5</strain>
    </source>
</reference>
<accession>A0ABQ6G4G4</accession>
<feature type="domain" description="CHAT" evidence="1">
    <location>
        <begin position="709"/>
        <end position="980"/>
    </location>
</feature>
<dbReference type="RefSeq" id="WP_338256922.1">
    <property type="nucleotide sequence ID" value="NZ_BSRI01000002.1"/>
</dbReference>
<evidence type="ECO:0000259" key="1">
    <source>
        <dbReference type="Pfam" id="PF12770"/>
    </source>
</evidence>
<gene>
    <name evidence="2" type="ORF">KDH_68050</name>
</gene>